<reference evidence="1 2" key="1">
    <citation type="journal article" date="2019" name="Nat. Med.">
        <title>A library of human gut bacterial isolates paired with longitudinal multiomics data enables mechanistic microbiome research.</title>
        <authorList>
            <person name="Poyet M."/>
            <person name="Groussin M."/>
            <person name="Gibbons S.M."/>
            <person name="Avila-Pacheco J."/>
            <person name="Jiang X."/>
            <person name="Kearney S.M."/>
            <person name="Perrotta A.R."/>
            <person name="Berdy B."/>
            <person name="Zhao S."/>
            <person name="Lieberman T.D."/>
            <person name="Swanson P.K."/>
            <person name="Smith M."/>
            <person name="Roesemann S."/>
            <person name="Alexander J.E."/>
            <person name="Rich S.A."/>
            <person name="Livny J."/>
            <person name="Vlamakis H."/>
            <person name="Clish C."/>
            <person name="Bullock K."/>
            <person name="Deik A."/>
            <person name="Scott J."/>
            <person name="Pierce K.A."/>
            <person name="Xavier R.J."/>
            <person name="Alm E.J."/>
        </authorList>
    </citation>
    <scope>NUCLEOTIDE SEQUENCE [LARGE SCALE GENOMIC DNA]</scope>
    <source>
        <strain evidence="1 2">BIOML-A7</strain>
    </source>
</reference>
<sequence>MELKMKPWVVVWTIVLLCVMPQSGRAQNKQLEKELKKEYKTKLKEYKKDGWKLDATSRSFEVILLQHYDKLQNGNYTQLVGTSSGCMRTNVCRQAAYNNAIVTYANLASSYIKGRTTSDVATADSETGELDRFYGAYERALGTLINKGTLTESYSVYKDMNGAKEYQIIFLVNEDKALDARKKALNAALEESKLRQEYATQISDFINDKITQITE</sequence>
<dbReference type="RefSeq" id="WP_149949580.1">
    <property type="nucleotide sequence ID" value="NZ_RCXI01000005.1"/>
</dbReference>
<gene>
    <name evidence="1" type="ORF">F2Y86_06925</name>
</gene>
<dbReference type="Proteomes" id="UP000325055">
    <property type="component" value="Unassembled WGS sequence"/>
</dbReference>
<proteinExistence type="predicted"/>
<comment type="caution">
    <text evidence="1">The sequence shown here is derived from an EMBL/GenBank/DDBJ whole genome shotgun (WGS) entry which is preliminary data.</text>
</comment>
<evidence type="ECO:0000313" key="2">
    <source>
        <dbReference type="Proteomes" id="UP000325055"/>
    </source>
</evidence>
<dbReference type="AlphaFoldDB" id="A0A5M6ABD3"/>
<accession>A0A5M6ABD3</accession>
<evidence type="ECO:0000313" key="1">
    <source>
        <dbReference type="EMBL" id="KAA5409915.1"/>
    </source>
</evidence>
<organism evidence="1 2">
    <name type="scientific">Bacteroides cellulosilyticus</name>
    <dbReference type="NCBI Taxonomy" id="246787"/>
    <lineage>
        <taxon>Bacteria</taxon>
        <taxon>Pseudomonadati</taxon>
        <taxon>Bacteroidota</taxon>
        <taxon>Bacteroidia</taxon>
        <taxon>Bacteroidales</taxon>
        <taxon>Bacteroidaceae</taxon>
        <taxon>Bacteroides</taxon>
    </lineage>
</organism>
<name>A0A5M6ABD3_9BACE</name>
<dbReference type="EMBL" id="VVYW01000005">
    <property type="protein sequence ID" value="KAA5409915.1"/>
    <property type="molecule type" value="Genomic_DNA"/>
</dbReference>
<protein>
    <submittedName>
        <fullName evidence="1">Uncharacterized protein</fullName>
    </submittedName>
</protein>